<dbReference type="Gramene" id="mRNA:HanXRQr2_Chr04g0155651">
    <property type="protein sequence ID" value="CDS:HanXRQr2_Chr04g0155651.1"/>
    <property type="gene ID" value="HanXRQr2_Chr04g0155651"/>
</dbReference>
<comment type="caution">
    <text evidence="2">The sequence shown here is derived from an EMBL/GenBank/DDBJ whole genome shotgun (WGS) entry which is preliminary data.</text>
</comment>
<keyword evidence="3" id="KW-1185">Reference proteome</keyword>
<dbReference type="Proteomes" id="UP000215914">
    <property type="component" value="Unassembled WGS sequence"/>
</dbReference>
<reference evidence="2" key="1">
    <citation type="journal article" date="2017" name="Nature">
        <title>The sunflower genome provides insights into oil metabolism, flowering and Asterid evolution.</title>
        <authorList>
            <person name="Badouin H."/>
            <person name="Gouzy J."/>
            <person name="Grassa C.J."/>
            <person name="Murat F."/>
            <person name="Staton S.E."/>
            <person name="Cottret L."/>
            <person name="Lelandais-Briere C."/>
            <person name="Owens G.L."/>
            <person name="Carrere S."/>
            <person name="Mayjonade B."/>
            <person name="Legrand L."/>
            <person name="Gill N."/>
            <person name="Kane N.C."/>
            <person name="Bowers J.E."/>
            <person name="Hubner S."/>
            <person name="Bellec A."/>
            <person name="Berard A."/>
            <person name="Berges H."/>
            <person name="Blanchet N."/>
            <person name="Boniface M.C."/>
            <person name="Brunel D."/>
            <person name="Catrice O."/>
            <person name="Chaidir N."/>
            <person name="Claudel C."/>
            <person name="Donnadieu C."/>
            <person name="Faraut T."/>
            <person name="Fievet G."/>
            <person name="Helmstetter N."/>
            <person name="King M."/>
            <person name="Knapp S.J."/>
            <person name="Lai Z."/>
            <person name="Le Paslier M.C."/>
            <person name="Lippi Y."/>
            <person name="Lorenzon L."/>
            <person name="Mandel J.R."/>
            <person name="Marage G."/>
            <person name="Marchand G."/>
            <person name="Marquand E."/>
            <person name="Bret-Mestries E."/>
            <person name="Morien E."/>
            <person name="Nambeesan S."/>
            <person name="Nguyen T."/>
            <person name="Pegot-Espagnet P."/>
            <person name="Pouilly N."/>
            <person name="Raftis F."/>
            <person name="Sallet E."/>
            <person name="Schiex T."/>
            <person name="Thomas J."/>
            <person name="Vandecasteele C."/>
            <person name="Vares D."/>
            <person name="Vear F."/>
            <person name="Vautrin S."/>
            <person name="Crespi M."/>
            <person name="Mangin B."/>
            <person name="Burke J.M."/>
            <person name="Salse J."/>
            <person name="Munos S."/>
            <person name="Vincourt P."/>
            <person name="Rieseberg L.H."/>
            <person name="Langlade N.B."/>
        </authorList>
    </citation>
    <scope>NUCLEOTIDE SEQUENCE</scope>
    <source>
        <tissue evidence="2">Leaves</tissue>
    </source>
</reference>
<reference evidence="2" key="2">
    <citation type="submission" date="2020-06" db="EMBL/GenBank/DDBJ databases">
        <title>Helianthus annuus Genome sequencing and assembly Release 2.</title>
        <authorList>
            <person name="Gouzy J."/>
            <person name="Langlade N."/>
            <person name="Munos S."/>
        </authorList>
    </citation>
    <scope>NUCLEOTIDE SEQUENCE</scope>
    <source>
        <tissue evidence="2">Leaves</tissue>
    </source>
</reference>
<dbReference type="EMBL" id="MNCJ02000319">
    <property type="protein sequence ID" value="KAF5809309.1"/>
    <property type="molecule type" value="Genomic_DNA"/>
</dbReference>
<name>A0A9K3J6G6_HELAN</name>
<gene>
    <name evidence="2" type="ORF">HanXRQr2_Chr04g0155651</name>
</gene>
<proteinExistence type="predicted"/>
<organism evidence="2 3">
    <name type="scientific">Helianthus annuus</name>
    <name type="common">Common sunflower</name>
    <dbReference type="NCBI Taxonomy" id="4232"/>
    <lineage>
        <taxon>Eukaryota</taxon>
        <taxon>Viridiplantae</taxon>
        <taxon>Streptophyta</taxon>
        <taxon>Embryophyta</taxon>
        <taxon>Tracheophyta</taxon>
        <taxon>Spermatophyta</taxon>
        <taxon>Magnoliopsida</taxon>
        <taxon>eudicotyledons</taxon>
        <taxon>Gunneridae</taxon>
        <taxon>Pentapetalae</taxon>
        <taxon>asterids</taxon>
        <taxon>campanulids</taxon>
        <taxon>Asterales</taxon>
        <taxon>Asteraceae</taxon>
        <taxon>Asteroideae</taxon>
        <taxon>Heliantheae alliance</taxon>
        <taxon>Heliantheae</taxon>
        <taxon>Helianthus</taxon>
    </lineage>
</organism>
<keyword evidence="1" id="KW-0472">Membrane</keyword>
<sequence>MHRSCRVNLGLIRSDRLEMFFFFFFTVWFFLWTYEFLVHVRLGHINNEIFVFIAVQLKAKIENKKVMCHLTTI</sequence>
<keyword evidence="1" id="KW-1133">Transmembrane helix</keyword>
<evidence type="ECO:0000313" key="2">
    <source>
        <dbReference type="EMBL" id="KAF5809309.1"/>
    </source>
</evidence>
<dbReference type="AlphaFoldDB" id="A0A9K3J6G6"/>
<protein>
    <submittedName>
        <fullName evidence="2">Uncharacterized protein</fullName>
    </submittedName>
</protein>
<evidence type="ECO:0000256" key="1">
    <source>
        <dbReference type="SAM" id="Phobius"/>
    </source>
</evidence>
<feature type="transmembrane region" description="Helical" evidence="1">
    <location>
        <begin position="20"/>
        <end position="38"/>
    </location>
</feature>
<accession>A0A9K3J6G6</accession>
<evidence type="ECO:0000313" key="3">
    <source>
        <dbReference type="Proteomes" id="UP000215914"/>
    </source>
</evidence>
<keyword evidence="1" id="KW-0812">Transmembrane</keyword>